<reference evidence="1 2" key="1">
    <citation type="submission" date="2024-09" db="EMBL/GenBank/DDBJ databases">
        <authorList>
            <person name="Sun Q."/>
            <person name="Mori K."/>
        </authorList>
    </citation>
    <scope>NUCLEOTIDE SEQUENCE [LARGE SCALE GENOMIC DNA]</scope>
    <source>
        <strain evidence="1 2">JCM 12520</strain>
    </source>
</reference>
<dbReference type="EMBL" id="JBHMAG010000008">
    <property type="protein sequence ID" value="MFB9752016.1"/>
    <property type="molecule type" value="Genomic_DNA"/>
</dbReference>
<evidence type="ECO:0000313" key="1">
    <source>
        <dbReference type="EMBL" id="MFB9752016.1"/>
    </source>
</evidence>
<comment type="caution">
    <text evidence="1">The sequence shown here is derived from an EMBL/GenBank/DDBJ whole genome shotgun (WGS) entry which is preliminary data.</text>
</comment>
<gene>
    <name evidence="1" type="ORF">ACFFNY_10660</name>
</gene>
<proteinExistence type="predicted"/>
<dbReference type="Proteomes" id="UP001589619">
    <property type="component" value="Unassembled WGS sequence"/>
</dbReference>
<evidence type="ECO:0000313" key="2">
    <source>
        <dbReference type="Proteomes" id="UP001589619"/>
    </source>
</evidence>
<sequence length="90" mass="9999">MINYAWNCDFKVGDSRRGAQTCRFAAFSGNSGKLDGIGTKNQLIVGYSLRERPSDTRCFKPEANDIVPFKSAKNAAFSFYGIKFMSKGRS</sequence>
<dbReference type="RefSeq" id="WP_344915729.1">
    <property type="nucleotide sequence ID" value="NZ_BAAAYO010000017.1"/>
</dbReference>
<accession>A0ABV5VVI1</accession>
<keyword evidence="2" id="KW-1185">Reference proteome</keyword>
<protein>
    <submittedName>
        <fullName evidence="1">Uncharacterized protein</fullName>
    </submittedName>
</protein>
<organism evidence="1 2">
    <name type="scientific">Paenibacillus hodogayensis</name>
    <dbReference type="NCBI Taxonomy" id="279208"/>
    <lineage>
        <taxon>Bacteria</taxon>
        <taxon>Bacillati</taxon>
        <taxon>Bacillota</taxon>
        <taxon>Bacilli</taxon>
        <taxon>Bacillales</taxon>
        <taxon>Paenibacillaceae</taxon>
        <taxon>Paenibacillus</taxon>
    </lineage>
</organism>
<name>A0ABV5VVI1_9BACL</name>